<dbReference type="GO" id="GO:0016787">
    <property type="term" value="F:hydrolase activity"/>
    <property type="evidence" value="ECO:0007669"/>
    <property type="project" value="InterPro"/>
</dbReference>
<evidence type="ECO:0000259" key="2">
    <source>
        <dbReference type="Pfam" id="PF06439"/>
    </source>
</evidence>
<dbReference type="OrthoDB" id="9780017at2"/>
<name>A0A517MPE5_9BACT</name>
<feature type="signal peptide" evidence="1">
    <location>
        <begin position="1"/>
        <end position="30"/>
    </location>
</feature>
<dbReference type="InterPro" id="IPR010496">
    <property type="entry name" value="AL/BT2_dom"/>
</dbReference>
<feature type="chain" id="PRO_5022225072" description="3-keto-alpha-glucoside-1,2-lyase/3-keto-2-hydroxy-glucal hydratase domain-containing protein" evidence="1">
    <location>
        <begin position="31"/>
        <end position="260"/>
    </location>
</feature>
<dbReference type="Proteomes" id="UP000319852">
    <property type="component" value="Chromosome"/>
</dbReference>
<evidence type="ECO:0000313" key="3">
    <source>
        <dbReference type="EMBL" id="QDS96756.1"/>
    </source>
</evidence>
<gene>
    <name evidence="3" type="ORF">HG15A2_00140</name>
</gene>
<dbReference type="KEGG" id="amob:HG15A2_00140"/>
<feature type="domain" description="3-keto-alpha-glucoside-1,2-lyase/3-keto-2-hydroxy-glucal hydratase" evidence="2">
    <location>
        <begin position="47"/>
        <end position="250"/>
    </location>
</feature>
<proteinExistence type="predicted"/>
<reference evidence="3 4" key="1">
    <citation type="submission" date="2019-02" db="EMBL/GenBank/DDBJ databases">
        <title>Deep-cultivation of Planctomycetes and their phenomic and genomic characterization uncovers novel biology.</title>
        <authorList>
            <person name="Wiegand S."/>
            <person name="Jogler M."/>
            <person name="Boedeker C."/>
            <person name="Pinto D."/>
            <person name="Vollmers J."/>
            <person name="Rivas-Marin E."/>
            <person name="Kohn T."/>
            <person name="Peeters S.H."/>
            <person name="Heuer A."/>
            <person name="Rast P."/>
            <person name="Oberbeckmann S."/>
            <person name="Bunk B."/>
            <person name="Jeske O."/>
            <person name="Meyerdierks A."/>
            <person name="Storesund J.E."/>
            <person name="Kallscheuer N."/>
            <person name="Luecker S."/>
            <person name="Lage O.M."/>
            <person name="Pohl T."/>
            <person name="Merkel B.J."/>
            <person name="Hornburger P."/>
            <person name="Mueller R.-W."/>
            <person name="Bruemmer F."/>
            <person name="Labrenz M."/>
            <person name="Spormann A.M."/>
            <person name="Op den Camp H."/>
            <person name="Overmann J."/>
            <person name="Amann R."/>
            <person name="Jetten M.S.M."/>
            <person name="Mascher T."/>
            <person name="Medema M.H."/>
            <person name="Devos D.P."/>
            <person name="Kaster A.-K."/>
            <person name="Ovreas L."/>
            <person name="Rohde M."/>
            <person name="Galperin M.Y."/>
            <person name="Jogler C."/>
        </authorList>
    </citation>
    <scope>NUCLEOTIDE SEQUENCE [LARGE SCALE GENOMIC DNA]</scope>
    <source>
        <strain evidence="3 4">HG15A2</strain>
    </source>
</reference>
<evidence type="ECO:0000313" key="4">
    <source>
        <dbReference type="Proteomes" id="UP000319852"/>
    </source>
</evidence>
<dbReference type="RefSeq" id="WP_145056622.1">
    <property type="nucleotide sequence ID" value="NZ_CP036263.1"/>
</dbReference>
<keyword evidence="4" id="KW-1185">Reference proteome</keyword>
<accession>A0A517MPE5</accession>
<dbReference type="EMBL" id="CP036263">
    <property type="protein sequence ID" value="QDS96756.1"/>
    <property type="molecule type" value="Genomic_DNA"/>
</dbReference>
<organism evidence="3 4">
    <name type="scientific">Adhaeretor mobilis</name>
    <dbReference type="NCBI Taxonomy" id="1930276"/>
    <lineage>
        <taxon>Bacteria</taxon>
        <taxon>Pseudomonadati</taxon>
        <taxon>Planctomycetota</taxon>
        <taxon>Planctomycetia</taxon>
        <taxon>Pirellulales</taxon>
        <taxon>Lacipirellulaceae</taxon>
        <taxon>Adhaeretor</taxon>
    </lineage>
</organism>
<dbReference type="AlphaFoldDB" id="A0A517MPE5"/>
<keyword evidence="1" id="KW-0732">Signal</keyword>
<sequence length="260" mass="28818" precursor="true">MIKPNPYRSSFRVACWACAVGLTSAVFALAFTPVVEAKEPAASKTQAKSLFNGKNLKGWVKRGGDATYAIEGDAIVGTSVPNTQNTFLCTELTYGDFMLEVDFKVDDGLNSGIQIRSNVFDEVRTIEVTNQEGKKHKKKIPANRVHGYQVEIDTSERSWSAGIYDEARRGWLNQLDGPKNKAAREAFKHNEWNHYKIVCQGGSIKTWINGVPAADLKDNLTARGFIALQVHNIPNKELAGKKIRWKNIMLTDLSKGDGSE</sequence>
<dbReference type="Pfam" id="PF06439">
    <property type="entry name" value="3keto-disac_hyd"/>
    <property type="match status" value="1"/>
</dbReference>
<protein>
    <recommendedName>
        <fullName evidence="2">3-keto-alpha-glucoside-1,2-lyase/3-keto-2-hydroxy-glucal hydratase domain-containing protein</fullName>
    </recommendedName>
</protein>
<dbReference type="Gene3D" id="2.60.120.560">
    <property type="entry name" value="Exo-inulinase, domain 1"/>
    <property type="match status" value="1"/>
</dbReference>
<evidence type="ECO:0000256" key="1">
    <source>
        <dbReference type="SAM" id="SignalP"/>
    </source>
</evidence>